<gene>
    <name evidence="2" type="ORF">HUN01_24930</name>
</gene>
<accession>A0A7D7LF80</accession>
<dbReference type="GO" id="GO:0016740">
    <property type="term" value="F:transferase activity"/>
    <property type="evidence" value="ECO:0007669"/>
    <property type="project" value="UniProtKB-KW"/>
</dbReference>
<feature type="domain" description="Polysaccharide pyruvyl transferase" evidence="1">
    <location>
        <begin position="22"/>
        <end position="299"/>
    </location>
</feature>
<evidence type="ECO:0000313" key="2">
    <source>
        <dbReference type="EMBL" id="QMS90668.1"/>
    </source>
</evidence>
<dbReference type="Proteomes" id="UP000514713">
    <property type="component" value="Chromosome"/>
</dbReference>
<evidence type="ECO:0000259" key="1">
    <source>
        <dbReference type="Pfam" id="PF04230"/>
    </source>
</evidence>
<organism evidence="2 3">
    <name type="scientific">Nostoc edaphicum CCNP1411</name>
    <dbReference type="NCBI Taxonomy" id="1472755"/>
    <lineage>
        <taxon>Bacteria</taxon>
        <taxon>Bacillati</taxon>
        <taxon>Cyanobacteriota</taxon>
        <taxon>Cyanophyceae</taxon>
        <taxon>Nostocales</taxon>
        <taxon>Nostocaceae</taxon>
        <taxon>Nostoc</taxon>
    </lineage>
</organism>
<keyword evidence="3" id="KW-1185">Reference proteome</keyword>
<dbReference type="EMBL" id="CP054698">
    <property type="protein sequence ID" value="QMS90668.1"/>
    <property type="molecule type" value="Genomic_DNA"/>
</dbReference>
<proteinExistence type="predicted"/>
<dbReference type="AlphaFoldDB" id="A0A7D7LF80"/>
<dbReference type="KEGG" id="ned:HUN01_24930"/>
<reference evidence="3" key="1">
    <citation type="submission" date="2020-06" db="EMBL/GenBank/DDBJ databases">
        <title>Nostoc edaphicum CCNP1411 genome.</title>
        <authorList>
            <person name="Fidor A."/>
            <person name="Grabski M."/>
            <person name="Gawor J."/>
            <person name="Gromadka R."/>
            <person name="Wegrzyn G."/>
            <person name="Mazur-Marzec H."/>
        </authorList>
    </citation>
    <scope>NUCLEOTIDE SEQUENCE [LARGE SCALE GENOMIC DNA]</scope>
    <source>
        <strain evidence="3">CCNP1411</strain>
    </source>
</reference>
<evidence type="ECO:0000313" key="3">
    <source>
        <dbReference type="Proteomes" id="UP000514713"/>
    </source>
</evidence>
<dbReference type="InterPro" id="IPR007345">
    <property type="entry name" value="Polysacch_pyruvyl_Trfase"/>
</dbReference>
<dbReference type="RefSeq" id="WP_181928427.1">
    <property type="nucleotide sequence ID" value="NZ_CP054698.1"/>
</dbReference>
<protein>
    <submittedName>
        <fullName evidence="2">Polysaccharide pyruvyl transferase family protein</fullName>
    </submittedName>
</protein>
<keyword evidence="2" id="KW-0808">Transferase</keyword>
<name>A0A7D7LF80_9NOSO</name>
<sequence>MDYAVITPYIVPVEIQSKKTVNIGDGFILNNLIKLLHPAECKYLFTSRKELSENDIDKINSTKALILAGANQLNDNFTIVPGMSLGTLAKIKVPVVPFGIGIHGISKQNLGMSNTTKEILTAIHQRISFSSWRCPLTIQYLNNSLPEIVDKFLLTGCPVIYDDKILHNSRFNHQAKTVVVTVTDRQDFWDRETKTIDFVAHKYKKSRKVLSLHQDFLGIQSNLQTNQYTILNTWKIKFLKKYDGTPFSLRNYARNQGFEIFKPTSVNECLSFYNKCDLHIGSRVHAHLYFLSQAKKSFLTYVDERCVGFSKLLEFPICNYNNLSEYLNYDFEIYRQNCINYFSNMQKFVDYLQEEVL</sequence>
<dbReference type="Pfam" id="PF04230">
    <property type="entry name" value="PS_pyruv_trans"/>
    <property type="match status" value="1"/>
</dbReference>